<comment type="similarity">
    <text evidence="2">Belongs to the methyltransferase superfamily. L-isoaspartyl/D-aspartyl protein methyltransferase family.</text>
</comment>
<dbReference type="PANTHER" id="PTHR11579:SF0">
    <property type="entry name" value="PROTEIN-L-ISOASPARTATE(D-ASPARTATE) O-METHYLTRANSFERASE"/>
    <property type="match status" value="1"/>
</dbReference>
<dbReference type="CDD" id="cd02440">
    <property type="entry name" value="AdoMet_MTases"/>
    <property type="match status" value="1"/>
</dbReference>
<evidence type="ECO:0000256" key="2">
    <source>
        <dbReference type="ARBA" id="ARBA00005369"/>
    </source>
</evidence>
<dbReference type="RefSeq" id="WP_161478794.1">
    <property type="nucleotide sequence ID" value="NZ_WXEW01000002.1"/>
</dbReference>
<organism evidence="12 13">
    <name type="scientific">Herbidospora solisilvae</name>
    <dbReference type="NCBI Taxonomy" id="2696284"/>
    <lineage>
        <taxon>Bacteria</taxon>
        <taxon>Bacillati</taxon>
        <taxon>Actinomycetota</taxon>
        <taxon>Actinomycetes</taxon>
        <taxon>Streptosporangiales</taxon>
        <taxon>Streptosporangiaceae</taxon>
        <taxon>Herbidospora</taxon>
    </lineage>
</organism>
<evidence type="ECO:0000256" key="11">
    <source>
        <dbReference type="ARBA" id="ARBA00031350"/>
    </source>
</evidence>
<evidence type="ECO:0000256" key="4">
    <source>
        <dbReference type="ARBA" id="ARBA00013346"/>
    </source>
</evidence>
<keyword evidence="13" id="KW-1185">Reference proteome</keyword>
<evidence type="ECO:0000256" key="9">
    <source>
        <dbReference type="ARBA" id="ARBA00030757"/>
    </source>
</evidence>
<dbReference type="EMBL" id="WXEW01000002">
    <property type="protein sequence ID" value="NAS21302.1"/>
    <property type="molecule type" value="Genomic_DNA"/>
</dbReference>
<evidence type="ECO:0000256" key="7">
    <source>
        <dbReference type="ARBA" id="ARBA00022679"/>
    </source>
</evidence>
<evidence type="ECO:0000256" key="5">
    <source>
        <dbReference type="ARBA" id="ARBA00022490"/>
    </source>
</evidence>
<evidence type="ECO:0000256" key="6">
    <source>
        <dbReference type="ARBA" id="ARBA00022603"/>
    </source>
</evidence>
<keyword evidence="6 12" id="KW-0489">Methyltransferase</keyword>
<evidence type="ECO:0000256" key="8">
    <source>
        <dbReference type="ARBA" id="ARBA00022691"/>
    </source>
</evidence>
<evidence type="ECO:0000256" key="1">
    <source>
        <dbReference type="ARBA" id="ARBA00004496"/>
    </source>
</evidence>
<dbReference type="Pfam" id="PF01135">
    <property type="entry name" value="PCMT"/>
    <property type="match status" value="1"/>
</dbReference>
<dbReference type="EC" id="2.1.1.77" evidence="3"/>
<dbReference type="Gene3D" id="3.40.50.150">
    <property type="entry name" value="Vaccinia Virus protein VP39"/>
    <property type="match status" value="1"/>
</dbReference>
<evidence type="ECO:0000313" key="12">
    <source>
        <dbReference type="EMBL" id="NAS21302.1"/>
    </source>
</evidence>
<dbReference type="PANTHER" id="PTHR11579">
    <property type="entry name" value="PROTEIN-L-ISOASPARTATE O-METHYLTRANSFERASE"/>
    <property type="match status" value="1"/>
</dbReference>
<reference evidence="12 13" key="1">
    <citation type="submission" date="2020-01" db="EMBL/GenBank/DDBJ databases">
        <title>Herbidospora sp. NEAU-GS84 nov., a novel actinomycete isolated from soil.</title>
        <authorList>
            <person name="Han L."/>
        </authorList>
    </citation>
    <scope>NUCLEOTIDE SEQUENCE [LARGE SCALE GENOMIC DNA]</scope>
    <source>
        <strain evidence="12 13">NEAU-GS84</strain>
    </source>
</reference>
<evidence type="ECO:0000256" key="10">
    <source>
        <dbReference type="ARBA" id="ARBA00031323"/>
    </source>
</evidence>
<dbReference type="Proteomes" id="UP000479526">
    <property type="component" value="Unassembled WGS sequence"/>
</dbReference>
<name>A0A7C9J0W6_9ACTN</name>
<protein>
    <recommendedName>
        <fullName evidence="4">Protein-L-isoaspartate O-methyltransferase</fullName>
        <ecNumber evidence="3">2.1.1.77</ecNumber>
    </recommendedName>
    <alternativeName>
        <fullName evidence="11">L-isoaspartyl protein carboxyl methyltransferase</fullName>
    </alternativeName>
    <alternativeName>
        <fullName evidence="9">Protein L-isoaspartyl methyltransferase</fullName>
    </alternativeName>
    <alternativeName>
        <fullName evidence="10">Protein-beta-aspartate methyltransferase</fullName>
    </alternativeName>
</protein>
<dbReference type="GO" id="GO:0032259">
    <property type="term" value="P:methylation"/>
    <property type="evidence" value="ECO:0007669"/>
    <property type="project" value="UniProtKB-KW"/>
</dbReference>
<dbReference type="SUPFAM" id="SSF53335">
    <property type="entry name" value="S-adenosyl-L-methionine-dependent methyltransferases"/>
    <property type="match status" value="1"/>
</dbReference>
<keyword evidence="5" id="KW-0963">Cytoplasm</keyword>
<dbReference type="GO" id="GO:0005737">
    <property type="term" value="C:cytoplasm"/>
    <property type="evidence" value="ECO:0007669"/>
    <property type="project" value="UniProtKB-SubCell"/>
</dbReference>
<accession>A0A7C9J0W6</accession>
<dbReference type="GO" id="GO:0004719">
    <property type="term" value="F:protein-L-isoaspartate (D-aspartate) O-methyltransferase activity"/>
    <property type="evidence" value="ECO:0007669"/>
    <property type="project" value="UniProtKB-EC"/>
</dbReference>
<comment type="subcellular location">
    <subcellularLocation>
        <location evidence="1">Cytoplasm</location>
    </subcellularLocation>
</comment>
<comment type="caution">
    <text evidence="12">The sequence shown here is derived from an EMBL/GenBank/DDBJ whole genome shotgun (WGS) entry which is preliminary data.</text>
</comment>
<gene>
    <name evidence="12" type="ORF">GT755_06335</name>
</gene>
<evidence type="ECO:0000313" key="13">
    <source>
        <dbReference type="Proteomes" id="UP000479526"/>
    </source>
</evidence>
<evidence type="ECO:0000256" key="3">
    <source>
        <dbReference type="ARBA" id="ARBA00011890"/>
    </source>
</evidence>
<keyword evidence="7 12" id="KW-0808">Transferase</keyword>
<sequence>MDWRQHAHRLADQVTHPGSRWREAVAKTPRHLLVPAWWRPGADGWTACRGSSDEENWLRHTYADQTLVTRIGKLHADDAAEGQTASGRPTSSSTLPGLVLNMFRHARIGTGDRVLDVGTGSGYGTALLCRLLGDDRVTTIDVERRLVEVAAERLAELGHRPGMVNADATTPLPGEYDRIVATVAVRPIPAAWLAALPTGGRFATTITDTSLIVTGVKTPDGGATGVVERDWAMFMTTRTGTDYPPRLAAQVAAARVAEGDNVTTARFPILNLLDAWEIRSMLEVNVPGIEHVHTEEDGVRTALMVHDDGSWARAESAGGQPATVHQGGPRRLWEELDRVRDHWLQHGALPLYGAEVTVSPDGTIHLRRGRWSASIG</sequence>
<proteinExistence type="inferred from homology"/>
<dbReference type="InterPro" id="IPR000682">
    <property type="entry name" value="PCMT"/>
</dbReference>
<dbReference type="InterPro" id="IPR029063">
    <property type="entry name" value="SAM-dependent_MTases_sf"/>
</dbReference>
<dbReference type="AlphaFoldDB" id="A0A7C9J0W6"/>
<keyword evidence="8" id="KW-0949">S-adenosyl-L-methionine</keyword>